<comment type="caution">
    <text evidence="1">The sequence shown here is derived from an EMBL/GenBank/DDBJ whole genome shotgun (WGS) entry which is preliminary data.</text>
</comment>
<gene>
    <name evidence="1" type="ORF">SCA03_43510</name>
</gene>
<keyword evidence="2" id="KW-1185">Reference proteome</keyword>
<evidence type="ECO:0000313" key="2">
    <source>
        <dbReference type="Proteomes" id="UP000319210"/>
    </source>
</evidence>
<dbReference type="EMBL" id="BJMM01000024">
    <property type="protein sequence ID" value="GEB51800.1"/>
    <property type="molecule type" value="Genomic_DNA"/>
</dbReference>
<reference evidence="1 2" key="1">
    <citation type="submission" date="2019-06" db="EMBL/GenBank/DDBJ databases">
        <title>Whole genome shotgun sequence of Streptomyces cacaoi subsp. cacaoi NBRC 12748.</title>
        <authorList>
            <person name="Hosoyama A."/>
            <person name="Uohara A."/>
            <person name="Ohji S."/>
            <person name="Ichikawa N."/>
        </authorList>
    </citation>
    <scope>NUCLEOTIDE SEQUENCE [LARGE SCALE GENOMIC DNA]</scope>
    <source>
        <strain evidence="1 2">NBRC 12748</strain>
    </source>
</reference>
<dbReference type="AlphaFoldDB" id="A0A4Y3R7G1"/>
<proteinExistence type="predicted"/>
<name>A0A4Y3R7G1_STRCI</name>
<protein>
    <submittedName>
        <fullName evidence="1">Uncharacterized protein</fullName>
    </submittedName>
</protein>
<dbReference type="RefSeq" id="WP_086815174.1">
    <property type="nucleotide sequence ID" value="NZ_BJMM01000024.1"/>
</dbReference>
<sequence>MSYRTGAYVVDRRRDQVARVMGHNGHFLLLRPPRGGIEWDCPPEWARLATQAELRAAGITSRGTERPGKTTP</sequence>
<dbReference type="Proteomes" id="UP000319210">
    <property type="component" value="Unassembled WGS sequence"/>
</dbReference>
<organism evidence="1 2">
    <name type="scientific">Streptomyces cacaoi</name>
    <dbReference type="NCBI Taxonomy" id="1898"/>
    <lineage>
        <taxon>Bacteria</taxon>
        <taxon>Bacillati</taxon>
        <taxon>Actinomycetota</taxon>
        <taxon>Actinomycetes</taxon>
        <taxon>Kitasatosporales</taxon>
        <taxon>Streptomycetaceae</taxon>
        <taxon>Streptomyces</taxon>
    </lineage>
</organism>
<accession>A0A4Y3R7G1</accession>
<dbReference type="OrthoDB" id="3855669at2"/>
<evidence type="ECO:0000313" key="1">
    <source>
        <dbReference type="EMBL" id="GEB51800.1"/>
    </source>
</evidence>